<feature type="compositionally biased region" description="Polar residues" evidence="4">
    <location>
        <begin position="39"/>
        <end position="48"/>
    </location>
</feature>
<dbReference type="PANTHER" id="PTHR33388">
    <property type="entry name" value="OS01G0212500 PROTEIN"/>
    <property type="match status" value="1"/>
</dbReference>
<protein>
    <submittedName>
        <fullName evidence="5">Uncharacterized protein</fullName>
    </submittedName>
</protein>
<dbReference type="GO" id="GO:0003700">
    <property type="term" value="F:DNA-binding transcription factor activity"/>
    <property type="evidence" value="ECO:0007669"/>
    <property type="project" value="InterPro"/>
</dbReference>
<dbReference type="PANTHER" id="PTHR33388:SF2">
    <property type="entry name" value="PROTEIN SPOROCYTELESS"/>
    <property type="match status" value="1"/>
</dbReference>
<keyword evidence="6" id="KW-1185">Reference proteome</keyword>
<feature type="compositionally biased region" description="Gly residues" evidence="4">
    <location>
        <begin position="215"/>
        <end position="224"/>
    </location>
</feature>
<feature type="region of interest" description="Disordered" evidence="4">
    <location>
        <begin position="215"/>
        <end position="234"/>
    </location>
</feature>
<sequence>MYQLPHHDQYSSHHRHHQQQQQQPSAALHPFPPFYLFTDASSAATTEEQPAGHGSETTHHNNYTTGSSNLPRHKPTHREPAPAAKPSAAGGGGRSRKSGSKKAAAAGGPHGRKKTTEPLRGMGVEQLEHLRLQEAAAAAATSNQKKILLPKFKPAKKPVSRPAVLQQDPGTFPDEHYGVPVAAVISAERQRQLQLLYQAWVRRVTGAVGGGGQPSPYSGIGGAGRSSTATAGGGSELSSIPKIAAFNHNNNNPYDDLPTCDGPCCLEKKGFSTAATAMVRKNSGIVIREERFQETASDEAPLINSSSSSNYHRLPAGLMMNSVQNDGVQFTRRNMEAIPTTTTGFCSRSARSEAPFYPYRESYYLNQLATLEMMEAYDDAQRKGNSSSACGMEYYEFFPSDKTTSGEIIMEGGTFTKQESGEEEEGVEVEDYLMLEPSGSVGYYGGGGGEASCLTTSDHHHHEKKYYSSSSAYTYTLASNPTTTTTTTTSNSISSSLDLSLKLSS</sequence>
<evidence type="ECO:0000256" key="3">
    <source>
        <dbReference type="ARBA" id="ARBA00023163"/>
    </source>
</evidence>
<organism evidence="5 6">
    <name type="scientific">Linum trigynum</name>
    <dbReference type="NCBI Taxonomy" id="586398"/>
    <lineage>
        <taxon>Eukaryota</taxon>
        <taxon>Viridiplantae</taxon>
        <taxon>Streptophyta</taxon>
        <taxon>Embryophyta</taxon>
        <taxon>Tracheophyta</taxon>
        <taxon>Spermatophyta</taxon>
        <taxon>Magnoliopsida</taxon>
        <taxon>eudicotyledons</taxon>
        <taxon>Gunneridae</taxon>
        <taxon>Pentapetalae</taxon>
        <taxon>rosids</taxon>
        <taxon>fabids</taxon>
        <taxon>Malpighiales</taxon>
        <taxon>Linaceae</taxon>
        <taxon>Linum</taxon>
    </lineage>
</organism>
<feature type="compositionally biased region" description="Polar residues" evidence="4">
    <location>
        <begin position="60"/>
        <end position="70"/>
    </location>
</feature>
<feature type="compositionally biased region" description="Basic and acidic residues" evidence="4">
    <location>
        <begin position="1"/>
        <end position="11"/>
    </location>
</feature>
<evidence type="ECO:0000313" key="6">
    <source>
        <dbReference type="Proteomes" id="UP001497516"/>
    </source>
</evidence>
<keyword evidence="2" id="KW-0805">Transcription regulation</keyword>
<reference evidence="5 6" key="1">
    <citation type="submission" date="2024-04" db="EMBL/GenBank/DDBJ databases">
        <authorList>
            <person name="Fracassetti M."/>
        </authorList>
    </citation>
    <scope>NUCLEOTIDE SEQUENCE [LARGE SCALE GENOMIC DNA]</scope>
</reference>
<keyword evidence="3" id="KW-0804">Transcription</keyword>
<dbReference type="AlphaFoldDB" id="A0AAV2C9R1"/>
<gene>
    <name evidence="5" type="ORF">LTRI10_LOCUS700</name>
</gene>
<evidence type="ECO:0000256" key="2">
    <source>
        <dbReference type="ARBA" id="ARBA00023015"/>
    </source>
</evidence>
<evidence type="ECO:0000313" key="5">
    <source>
        <dbReference type="EMBL" id="CAL1352757.1"/>
    </source>
</evidence>
<accession>A0AAV2C9R1</accession>
<feature type="region of interest" description="Disordered" evidence="4">
    <location>
        <begin position="1"/>
        <end position="119"/>
    </location>
</feature>
<dbReference type="Proteomes" id="UP001497516">
    <property type="component" value="Chromosome 1"/>
</dbReference>
<dbReference type="EMBL" id="OZ034813">
    <property type="protein sequence ID" value="CAL1352757.1"/>
    <property type="molecule type" value="Genomic_DNA"/>
</dbReference>
<keyword evidence="1" id="KW-0678">Repressor</keyword>
<evidence type="ECO:0000256" key="4">
    <source>
        <dbReference type="SAM" id="MobiDB-lite"/>
    </source>
</evidence>
<name>A0AAV2C9R1_9ROSI</name>
<evidence type="ECO:0000256" key="1">
    <source>
        <dbReference type="ARBA" id="ARBA00022491"/>
    </source>
</evidence>
<proteinExistence type="predicted"/>
<dbReference type="InterPro" id="IPR040356">
    <property type="entry name" value="SPEAR"/>
</dbReference>